<dbReference type="InterPro" id="IPR027417">
    <property type="entry name" value="P-loop_NTPase"/>
</dbReference>
<dbReference type="Gene3D" id="3.30.70.20">
    <property type="match status" value="1"/>
</dbReference>
<proteinExistence type="predicted"/>
<organism evidence="5 6">
    <name type="scientific">Candidatus Brevifilum fermentans</name>
    <dbReference type="NCBI Taxonomy" id="1986204"/>
    <lineage>
        <taxon>Bacteria</taxon>
        <taxon>Bacillati</taxon>
        <taxon>Chloroflexota</taxon>
        <taxon>Anaerolineae</taxon>
        <taxon>Anaerolineales</taxon>
        <taxon>Anaerolineaceae</taxon>
        <taxon>Candidatus Brevifilum</taxon>
    </lineage>
</organism>
<feature type="domain" description="4Fe-4S ferredoxin-type" evidence="4">
    <location>
        <begin position="70"/>
        <end position="99"/>
    </location>
</feature>
<dbReference type="GO" id="GO:0051536">
    <property type="term" value="F:iron-sulfur cluster binding"/>
    <property type="evidence" value="ECO:0007669"/>
    <property type="project" value="UniProtKB-KW"/>
</dbReference>
<name>A0A1Y6K3Y4_9CHLR</name>
<dbReference type="SUPFAM" id="SSF52540">
    <property type="entry name" value="P-loop containing nucleoside triphosphate hydrolases"/>
    <property type="match status" value="1"/>
</dbReference>
<feature type="domain" description="4Fe-4S ferredoxin-type" evidence="4">
    <location>
        <begin position="103"/>
        <end position="131"/>
    </location>
</feature>
<sequence length="309" mass="33290">MLNETKPLRQLVILSGKGGTGKTSVAAGLMHLSALSTNPCVFADADVDAANLALVTEAVPLESHAYWGSQSAEINAKLCDRCDLCFQICRFNAIHKPENPQQDYSVIDLLCEGCAACAYICPQSAINMSKQQDGEWFHSRTPYGHLFHAELFPGAENTGKLVTTVKQFAKLYAEDHNLKLMIIDGPPGIGCPVISASGGADLALLVAEPGVSGLHDLERIIQTLDHFNVPRVVCINKADIYPTGTTDIEKMIESLGLTSVGMIPFDPAISESIIHGQPITKFSLQSPAALAIKDIWSKLEAILFTQDSK</sequence>
<dbReference type="AlphaFoldDB" id="A0A1Y6K3Y4"/>
<evidence type="ECO:0000256" key="1">
    <source>
        <dbReference type="ARBA" id="ARBA00022723"/>
    </source>
</evidence>
<dbReference type="Gene3D" id="3.40.50.300">
    <property type="entry name" value="P-loop containing nucleotide triphosphate hydrolases"/>
    <property type="match status" value="1"/>
</dbReference>
<evidence type="ECO:0000259" key="4">
    <source>
        <dbReference type="PROSITE" id="PS51379"/>
    </source>
</evidence>
<dbReference type="InterPro" id="IPR017896">
    <property type="entry name" value="4Fe4S_Fe-S-bd"/>
</dbReference>
<evidence type="ECO:0000313" key="5">
    <source>
        <dbReference type="EMBL" id="SMX54422.1"/>
    </source>
</evidence>
<dbReference type="SUPFAM" id="SSF54862">
    <property type="entry name" value="4Fe-4S ferredoxins"/>
    <property type="match status" value="1"/>
</dbReference>
<dbReference type="InterPro" id="IPR002586">
    <property type="entry name" value="CobQ/CobB/MinD/ParA_Nub-bd_dom"/>
</dbReference>
<dbReference type="KEGG" id="abat:CFX1CAM_1357"/>
<dbReference type="PANTHER" id="PTHR43534">
    <property type="entry name" value="MIND SUPERFAMILY P-LOOP ATPASE CONTAINING AN INSERTED FERREDOXIN DOMAIN"/>
    <property type="match status" value="1"/>
</dbReference>
<evidence type="ECO:0000313" key="6">
    <source>
        <dbReference type="Proteomes" id="UP000195514"/>
    </source>
</evidence>
<dbReference type="PROSITE" id="PS51379">
    <property type="entry name" value="4FE4S_FER_2"/>
    <property type="match status" value="2"/>
</dbReference>
<dbReference type="EMBL" id="LT859958">
    <property type="protein sequence ID" value="SMX54422.1"/>
    <property type="molecule type" value="Genomic_DNA"/>
</dbReference>
<keyword evidence="6" id="KW-1185">Reference proteome</keyword>
<dbReference type="PROSITE" id="PS00198">
    <property type="entry name" value="4FE4S_FER_1"/>
    <property type="match status" value="1"/>
</dbReference>
<dbReference type="InterPro" id="IPR017900">
    <property type="entry name" value="4Fe4S_Fe_S_CS"/>
</dbReference>
<accession>A0A1Y6K3Y4</accession>
<dbReference type="RefSeq" id="WP_087862265.1">
    <property type="nucleotide sequence ID" value="NZ_LT859958.1"/>
</dbReference>
<dbReference type="PANTHER" id="PTHR43534:SF1">
    <property type="entry name" value="4FE-4S CLUSTER CONTAINING PARA FAMILY ATPASE PROTEIN"/>
    <property type="match status" value="1"/>
</dbReference>
<dbReference type="Proteomes" id="UP000195514">
    <property type="component" value="Chromosome I"/>
</dbReference>
<evidence type="ECO:0000256" key="3">
    <source>
        <dbReference type="ARBA" id="ARBA00023014"/>
    </source>
</evidence>
<dbReference type="Pfam" id="PF01656">
    <property type="entry name" value="CbiA"/>
    <property type="match status" value="1"/>
</dbReference>
<keyword evidence="2" id="KW-0408">Iron</keyword>
<gene>
    <name evidence="5" type="ORF">CFX1CAM_1357</name>
</gene>
<keyword evidence="1" id="KW-0479">Metal-binding</keyword>
<dbReference type="OrthoDB" id="9778602at2"/>
<evidence type="ECO:0000256" key="2">
    <source>
        <dbReference type="ARBA" id="ARBA00023004"/>
    </source>
</evidence>
<protein>
    <submittedName>
        <fullName evidence="5">P-loop ATPase, MinD superfamily</fullName>
    </submittedName>
</protein>
<reference evidence="6" key="1">
    <citation type="submission" date="2017-05" db="EMBL/GenBank/DDBJ databases">
        <authorList>
            <person name="Kirkegaard R."/>
            <person name="Mcilroy J S."/>
        </authorList>
    </citation>
    <scope>NUCLEOTIDE SEQUENCE [LARGE SCALE GENOMIC DNA]</scope>
</reference>
<dbReference type="CDD" id="cd03110">
    <property type="entry name" value="SIMIBI_bact_arch"/>
    <property type="match status" value="1"/>
</dbReference>
<dbReference type="GO" id="GO:0046872">
    <property type="term" value="F:metal ion binding"/>
    <property type="evidence" value="ECO:0007669"/>
    <property type="project" value="UniProtKB-KW"/>
</dbReference>
<keyword evidence="3" id="KW-0411">Iron-sulfur</keyword>